<feature type="domain" description="IraD/Gp25-like" evidence="1">
    <location>
        <begin position="34"/>
        <end position="134"/>
    </location>
</feature>
<dbReference type="EMBL" id="CP101508">
    <property type="protein sequence ID" value="UTV26491.1"/>
    <property type="molecule type" value="Genomic_DNA"/>
</dbReference>
<proteinExistence type="predicted"/>
<keyword evidence="3" id="KW-1185">Reference proteome</keyword>
<gene>
    <name evidence="2" type="primary">tssE</name>
    <name evidence="2" type="ORF">NNL38_08880</name>
</gene>
<dbReference type="SUPFAM" id="SSF160719">
    <property type="entry name" value="gpW/gp25-like"/>
    <property type="match status" value="1"/>
</dbReference>
<dbReference type="PANTHER" id="PTHR38595:SF1">
    <property type="entry name" value="TYPE VI SECRETION SYSTEM COMPONENT TSSE1"/>
    <property type="match status" value="1"/>
</dbReference>
<dbReference type="Proteomes" id="UP001057998">
    <property type="component" value="Chromosome 1"/>
</dbReference>
<organism evidence="2 3">
    <name type="scientific">Photobacterium atrarenae</name>
    <dbReference type="NCBI Taxonomy" id="865757"/>
    <lineage>
        <taxon>Bacteria</taxon>
        <taxon>Pseudomonadati</taxon>
        <taxon>Pseudomonadota</taxon>
        <taxon>Gammaproteobacteria</taxon>
        <taxon>Vibrionales</taxon>
        <taxon>Vibrionaceae</taxon>
        <taxon>Photobacterium</taxon>
    </lineage>
</organism>
<evidence type="ECO:0000313" key="3">
    <source>
        <dbReference type="Proteomes" id="UP001057998"/>
    </source>
</evidence>
<dbReference type="PANTHER" id="PTHR38595">
    <property type="entry name" value="CYTOPLASMIC PROTEIN-RELATED"/>
    <property type="match status" value="1"/>
</dbReference>
<dbReference type="Gene3D" id="3.10.450.40">
    <property type="match status" value="1"/>
</dbReference>
<accession>A0ABY5GBF2</accession>
<protein>
    <submittedName>
        <fullName evidence="2">Type VI secretion system baseplate subunit TssE</fullName>
    </submittedName>
</protein>
<dbReference type="NCBIfam" id="TIGR03357">
    <property type="entry name" value="VI_zyme"/>
    <property type="match status" value="1"/>
</dbReference>
<evidence type="ECO:0000313" key="2">
    <source>
        <dbReference type="EMBL" id="UTV26491.1"/>
    </source>
</evidence>
<evidence type="ECO:0000259" key="1">
    <source>
        <dbReference type="Pfam" id="PF04965"/>
    </source>
</evidence>
<name>A0ABY5GBF2_9GAMM</name>
<dbReference type="InterPro" id="IPR053176">
    <property type="entry name" value="T6SS_TssE1-like"/>
</dbReference>
<dbReference type="Pfam" id="PF04965">
    <property type="entry name" value="GPW_gp25"/>
    <property type="match status" value="1"/>
</dbReference>
<dbReference type="InterPro" id="IPR017737">
    <property type="entry name" value="TssE1-like"/>
</dbReference>
<dbReference type="InterPro" id="IPR007048">
    <property type="entry name" value="IraD/Gp25-like"/>
</dbReference>
<dbReference type="RefSeq" id="WP_255387702.1">
    <property type="nucleotide sequence ID" value="NZ_CP101508.1"/>
</dbReference>
<reference evidence="2" key="1">
    <citation type="submission" date="2022-07" db="EMBL/GenBank/DDBJ databases">
        <title>Genome sequencing of Photobacterium atrarenae GJH2-4.</title>
        <authorList>
            <person name="Park S.-J."/>
        </authorList>
    </citation>
    <scope>NUCLEOTIDE SEQUENCE</scope>
    <source>
        <strain evidence="2">GJH2-4</strain>
    </source>
</reference>
<sequence>MNLNRQLQPSFIDKLIDESPESERDSLSYFTWRDMKHSVRRDLENLLNAKKQWLTWPESLSELDRSVLSYGLPDFSSMPLSSMDGKERLCATIKETILKFEPRFIDVSVSIIEEEQPLERTLKLRIHALLHTRPEPEEIAFNSEVEPVSLGFTISES</sequence>